<dbReference type="PANTHER" id="PTHR47951">
    <property type="entry name" value="OS08G0547900 PROTEIN"/>
    <property type="match status" value="1"/>
</dbReference>
<dbReference type="PRINTS" id="PR00463">
    <property type="entry name" value="EP450I"/>
</dbReference>
<dbReference type="GO" id="GO:0033075">
    <property type="term" value="P:isoquinoline alkaloid biosynthetic process"/>
    <property type="evidence" value="ECO:0007669"/>
    <property type="project" value="UniProtKB-ARBA"/>
</dbReference>
<dbReference type="InterPro" id="IPR036396">
    <property type="entry name" value="Cyt_P450_sf"/>
</dbReference>
<dbReference type="GO" id="GO:0020037">
    <property type="term" value="F:heme binding"/>
    <property type="evidence" value="ECO:0007669"/>
    <property type="project" value="InterPro"/>
</dbReference>
<comment type="caution">
    <text evidence="2">The sequence shown here is derived from an EMBL/GenBank/DDBJ whole genome shotgun (WGS) entry which is preliminary data.</text>
</comment>
<accession>A0A200QXE6</accession>
<dbReference type="InterPro" id="IPR002401">
    <property type="entry name" value="Cyt_P450_E_grp-I"/>
</dbReference>
<name>A0A200QXE6_MACCD</name>
<evidence type="ECO:0000313" key="2">
    <source>
        <dbReference type="EMBL" id="OVA15146.1"/>
    </source>
</evidence>
<protein>
    <submittedName>
        <fullName evidence="2">Cytochrome P450</fullName>
    </submittedName>
</protein>
<evidence type="ECO:0000256" key="1">
    <source>
        <dbReference type="SAM" id="Phobius"/>
    </source>
</evidence>
<dbReference type="InterPro" id="IPR001128">
    <property type="entry name" value="Cyt_P450"/>
</dbReference>
<dbReference type="PANTHER" id="PTHR47951:SF8">
    <property type="entry name" value="CYTOCHROME P450 93A2-LIKE"/>
    <property type="match status" value="1"/>
</dbReference>
<feature type="transmembrane region" description="Helical" evidence="1">
    <location>
        <begin position="31"/>
        <end position="52"/>
    </location>
</feature>
<dbReference type="EMBL" id="MVGT01000895">
    <property type="protein sequence ID" value="OVA15146.1"/>
    <property type="molecule type" value="Genomic_DNA"/>
</dbReference>
<organism evidence="2 3">
    <name type="scientific">Macleaya cordata</name>
    <name type="common">Five-seeded plume-poppy</name>
    <name type="synonym">Bocconia cordata</name>
    <dbReference type="NCBI Taxonomy" id="56857"/>
    <lineage>
        <taxon>Eukaryota</taxon>
        <taxon>Viridiplantae</taxon>
        <taxon>Streptophyta</taxon>
        <taxon>Embryophyta</taxon>
        <taxon>Tracheophyta</taxon>
        <taxon>Spermatophyta</taxon>
        <taxon>Magnoliopsida</taxon>
        <taxon>Ranunculales</taxon>
        <taxon>Papaveraceae</taxon>
        <taxon>Papaveroideae</taxon>
        <taxon>Macleaya</taxon>
    </lineage>
</organism>
<dbReference type="SUPFAM" id="SSF48264">
    <property type="entry name" value="Cytochrome P450"/>
    <property type="match status" value="1"/>
</dbReference>
<dbReference type="OrthoDB" id="2789670at2759"/>
<proteinExistence type="predicted"/>
<dbReference type="Pfam" id="PF00067">
    <property type="entry name" value="p450"/>
    <property type="match status" value="1"/>
</dbReference>
<dbReference type="OMA" id="VVHDHDI"/>
<dbReference type="Proteomes" id="UP000195402">
    <property type="component" value="Unassembled WGS sequence"/>
</dbReference>
<dbReference type="GO" id="GO:0004497">
    <property type="term" value="F:monooxygenase activity"/>
    <property type="evidence" value="ECO:0007669"/>
    <property type="project" value="InterPro"/>
</dbReference>
<keyword evidence="3" id="KW-1185">Reference proteome</keyword>
<gene>
    <name evidence="2" type="ORF">BVC80_6217g1</name>
</gene>
<keyword evidence="1" id="KW-0472">Membrane</keyword>
<keyword evidence="1" id="KW-0812">Transmembrane</keyword>
<dbReference type="STRING" id="56857.A0A200QXE6"/>
<sequence length="163" mass="18070">MIWSNVVSVAKEGWSWWWEDGGSCDSTKDKVAGIVVLVSMLVAVFVTSWYILRTRRSMELPLPSGPRGLPLVGNLLSLETDFYIYFTKLAQVYGPIMKLQLGSKVCVVLSSSSLAKEALKDHDVIFANRDPSIAALVSSYSGLDIGLSPINSEWRKLRKLFPS</sequence>
<dbReference type="InParanoid" id="A0A200QXE6"/>
<reference evidence="2 3" key="1">
    <citation type="journal article" date="2017" name="Mol. Plant">
        <title>The Genome of Medicinal Plant Macleaya cordata Provides New Insights into Benzylisoquinoline Alkaloids Metabolism.</title>
        <authorList>
            <person name="Liu X."/>
            <person name="Liu Y."/>
            <person name="Huang P."/>
            <person name="Ma Y."/>
            <person name="Qing Z."/>
            <person name="Tang Q."/>
            <person name="Cao H."/>
            <person name="Cheng P."/>
            <person name="Zheng Y."/>
            <person name="Yuan Z."/>
            <person name="Zhou Y."/>
            <person name="Liu J."/>
            <person name="Tang Z."/>
            <person name="Zhuo Y."/>
            <person name="Zhang Y."/>
            <person name="Yu L."/>
            <person name="Huang J."/>
            <person name="Yang P."/>
            <person name="Peng Q."/>
            <person name="Zhang J."/>
            <person name="Jiang W."/>
            <person name="Zhang Z."/>
            <person name="Lin K."/>
            <person name="Ro D.K."/>
            <person name="Chen X."/>
            <person name="Xiong X."/>
            <person name="Shang Y."/>
            <person name="Huang S."/>
            <person name="Zeng J."/>
        </authorList>
    </citation>
    <scope>NUCLEOTIDE SEQUENCE [LARGE SCALE GENOMIC DNA]</scope>
    <source>
        <strain evidence="3">cv. BLH2017</strain>
        <tissue evidence="2">Root</tissue>
    </source>
</reference>
<dbReference type="Gene3D" id="1.10.630.10">
    <property type="entry name" value="Cytochrome P450"/>
    <property type="match status" value="1"/>
</dbReference>
<dbReference type="GO" id="GO:0016705">
    <property type="term" value="F:oxidoreductase activity, acting on paired donors, with incorporation or reduction of molecular oxygen"/>
    <property type="evidence" value="ECO:0007669"/>
    <property type="project" value="InterPro"/>
</dbReference>
<evidence type="ECO:0000313" key="3">
    <source>
        <dbReference type="Proteomes" id="UP000195402"/>
    </source>
</evidence>
<dbReference type="AlphaFoldDB" id="A0A200QXE6"/>
<dbReference type="GO" id="GO:0005506">
    <property type="term" value="F:iron ion binding"/>
    <property type="evidence" value="ECO:0007669"/>
    <property type="project" value="InterPro"/>
</dbReference>
<keyword evidence="1" id="KW-1133">Transmembrane helix</keyword>